<feature type="region of interest" description="Disordered" evidence="1">
    <location>
        <begin position="70"/>
        <end position="137"/>
    </location>
</feature>
<proteinExistence type="predicted"/>
<name>A0A6T7YW91_9EUKA</name>
<dbReference type="EMBL" id="HBKO01015047">
    <property type="protein sequence ID" value="CAE2211683.1"/>
    <property type="molecule type" value="Transcribed_RNA"/>
</dbReference>
<organism evidence="4">
    <name type="scientific">Prymnesium polylepis</name>
    <dbReference type="NCBI Taxonomy" id="72548"/>
    <lineage>
        <taxon>Eukaryota</taxon>
        <taxon>Haptista</taxon>
        <taxon>Haptophyta</taxon>
        <taxon>Prymnesiophyceae</taxon>
        <taxon>Prymnesiales</taxon>
        <taxon>Prymnesiaceae</taxon>
        <taxon>Prymnesium</taxon>
    </lineage>
</organism>
<evidence type="ECO:0000313" key="4">
    <source>
        <dbReference type="EMBL" id="CAE2211688.1"/>
    </source>
</evidence>
<gene>
    <name evidence="3" type="ORF">CPOL0286_LOCUS6812</name>
    <name evidence="4" type="ORF">CPOL0286_LOCUS6814</name>
</gene>
<evidence type="ECO:0000313" key="3">
    <source>
        <dbReference type="EMBL" id="CAE2211683.1"/>
    </source>
</evidence>
<protein>
    <submittedName>
        <fullName evidence="4">Uncharacterized protein</fullName>
    </submittedName>
</protein>
<feature type="signal peptide" evidence="2">
    <location>
        <begin position="1"/>
        <end position="17"/>
    </location>
</feature>
<accession>A0A6T7YW91</accession>
<keyword evidence="2" id="KW-0732">Signal</keyword>
<sequence length="280" mass="30303">MMRGAFVLSVLIHGADGLRVPHVVIDPWTNSLLGLPRPASTRSHVADARTAAAAAHSNGEHLLLSVHSTHLPQHGEPEHREPAALGSPHQQQHAAAPHHEQQHHAAVASEQRAPSAEPSPEPSPEPCPEPSLKPDDEIDAAKDLPCVSAGLETLPELGSLPRFYVVARPVTIDEPSVQIVLRSLRLVLDQDMPFSVVWDLRQIKVPPRAVIRIATDWMGLPDNAAPLDKNVRATAVIVKGPIIRAVASWTVKICNPPSPVKICRNQDEALEFARPFGCDP</sequence>
<feature type="compositionally biased region" description="Low complexity" evidence="1">
    <location>
        <begin position="104"/>
        <end position="116"/>
    </location>
</feature>
<evidence type="ECO:0000256" key="1">
    <source>
        <dbReference type="SAM" id="MobiDB-lite"/>
    </source>
</evidence>
<feature type="compositionally biased region" description="Pro residues" evidence="1">
    <location>
        <begin position="117"/>
        <end position="131"/>
    </location>
</feature>
<evidence type="ECO:0000256" key="2">
    <source>
        <dbReference type="SAM" id="SignalP"/>
    </source>
</evidence>
<reference evidence="4" key="1">
    <citation type="submission" date="2021-01" db="EMBL/GenBank/DDBJ databases">
        <authorList>
            <person name="Corre E."/>
            <person name="Pelletier E."/>
            <person name="Niang G."/>
            <person name="Scheremetjew M."/>
            <person name="Finn R."/>
            <person name="Kale V."/>
            <person name="Holt S."/>
            <person name="Cochrane G."/>
            <person name="Meng A."/>
            <person name="Brown T."/>
            <person name="Cohen L."/>
        </authorList>
    </citation>
    <scope>NUCLEOTIDE SEQUENCE</scope>
    <source>
        <strain evidence="4">UIO037</strain>
    </source>
</reference>
<dbReference type="EMBL" id="HBKO01015049">
    <property type="protein sequence ID" value="CAE2211688.1"/>
    <property type="molecule type" value="Transcribed_RNA"/>
</dbReference>
<feature type="chain" id="PRO_5036191744" evidence="2">
    <location>
        <begin position="18"/>
        <end position="280"/>
    </location>
</feature>
<feature type="compositionally biased region" description="Basic and acidic residues" evidence="1">
    <location>
        <begin position="73"/>
        <end position="82"/>
    </location>
</feature>
<dbReference type="AlphaFoldDB" id="A0A6T7YW91"/>